<comment type="caution">
    <text evidence="1">The sequence shown here is derived from an EMBL/GenBank/DDBJ whole genome shotgun (WGS) entry which is preliminary data.</text>
</comment>
<name>A0A916SAL2_9BACI</name>
<protein>
    <submittedName>
        <fullName evidence="1">Uncharacterized protein</fullName>
    </submittedName>
</protein>
<dbReference type="RefSeq" id="WP_188385908.1">
    <property type="nucleotide sequence ID" value="NZ_BMEY01000023.1"/>
</dbReference>
<reference evidence="1" key="1">
    <citation type="journal article" date="2014" name="Int. J. Syst. Evol. Microbiol.">
        <title>Complete genome sequence of Corynebacterium casei LMG S-19264T (=DSM 44701T), isolated from a smear-ripened cheese.</title>
        <authorList>
            <consortium name="US DOE Joint Genome Institute (JGI-PGF)"/>
            <person name="Walter F."/>
            <person name="Albersmeier A."/>
            <person name="Kalinowski J."/>
            <person name="Ruckert C."/>
        </authorList>
    </citation>
    <scope>NUCLEOTIDE SEQUENCE</scope>
    <source>
        <strain evidence="1">CGMCC 1.12408</strain>
    </source>
</reference>
<reference evidence="1" key="2">
    <citation type="submission" date="2020-09" db="EMBL/GenBank/DDBJ databases">
        <authorList>
            <person name="Sun Q."/>
            <person name="Zhou Y."/>
        </authorList>
    </citation>
    <scope>NUCLEOTIDE SEQUENCE</scope>
    <source>
        <strain evidence="1">CGMCC 1.12408</strain>
    </source>
</reference>
<evidence type="ECO:0000313" key="1">
    <source>
        <dbReference type="EMBL" id="GGA88878.1"/>
    </source>
</evidence>
<dbReference type="EMBL" id="BMEY01000023">
    <property type="protein sequence ID" value="GGA88878.1"/>
    <property type="molecule type" value="Genomic_DNA"/>
</dbReference>
<keyword evidence="2" id="KW-1185">Reference proteome</keyword>
<organism evidence="1 2">
    <name type="scientific">Ornithinibacillus halotolerans</name>
    <dbReference type="NCBI Taxonomy" id="1274357"/>
    <lineage>
        <taxon>Bacteria</taxon>
        <taxon>Bacillati</taxon>
        <taxon>Bacillota</taxon>
        <taxon>Bacilli</taxon>
        <taxon>Bacillales</taxon>
        <taxon>Bacillaceae</taxon>
        <taxon>Ornithinibacillus</taxon>
    </lineage>
</organism>
<accession>A0A916SAL2</accession>
<evidence type="ECO:0000313" key="2">
    <source>
        <dbReference type="Proteomes" id="UP000613512"/>
    </source>
</evidence>
<dbReference type="Proteomes" id="UP000613512">
    <property type="component" value="Unassembled WGS sequence"/>
</dbReference>
<sequence length="224" mass="26007">MKLYQVRKGQFVFYQNELHKVYTVKHMFKKSVHLYRMKDMKQVLTSANEITLYKPKHNDTFIFYGKRYTIDENRRPNPGDYILITKPAPDFLDHYSLNSIEKVASVEDGNVVTTRDNGVKHHEYVVMVPGKAEASQEIAYYDKNLVPEEQQIQDESISYLMDSDEDIVKPVVGDVFLDVETNTKAMVVAMSGTEVVFGHGKKVHIAELFDEEKYQVVFRILEDL</sequence>
<gene>
    <name evidence="1" type="ORF">GCM10008025_34390</name>
</gene>
<dbReference type="AlphaFoldDB" id="A0A916SAL2"/>
<proteinExistence type="predicted"/>